<reference evidence="1" key="1">
    <citation type="submission" date="2019-04" db="EMBL/GenBank/DDBJ databases">
        <title>Genome sequencing of Clostridium botulinum Groups I-IV and Clostridium butyricum.</title>
        <authorList>
            <person name="Brunt J."/>
            <person name="Van Vliet A.H.M."/>
            <person name="Stringer S.C."/>
            <person name="Carter A.T."/>
            <person name="Peck M.W."/>
        </authorList>
    </citation>
    <scope>NUCLEOTIDE SEQUENCE</scope>
    <source>
        <strain evidence="1">7221C</strain>
    </source>
</reference>
<protein>
    <submittedName>
        <fullName evidence="1">Uncharacterized protein</fullName>
    </submittedName>
</protein>
<evidence type="ECO:0000313" key="2">
    <source>
        <dbReference type="Proteomes" id="UP000785180"/>
    </source>
</evidence>
<accession>A0A9Q4TLT9</accession>
<comment type="caution">
    <text evidence="1">The sequence shown here is derived from an EMBL/GenBank/DDBJ whole genome shotgun (WGS) entry which is preliminary data.</text>
</comment>
<proteinExistence type="predicted"/>
<sequence length="67" mass="8431">MVYRCFSKNQKDWLKEKGYEYLFKGLYPRNLKAFWVFIWNFALDQDLQKWKRNNPRLKKNNNNIKLK</sequence>
<dbReference type="EMBL" id="SXDK01000004">
    <property type="protein sequence ID" value="NFU59471.1"/>
    <property type="molecule type" value="Genomic_DNA"/>
</dbReference>
<dbReference type="AlphaFoldDB" id="A0A9Q4TLT9"/>
<organism evidence="1 2">
    <name type="scientific">Clostridium botulinum</name>
    <dbReference type="NCBI Taxonomy" id="1491"/>
    <lineage>
        <taxon>Bacteria</taxon>
        <taxon>Bacillati</taxon>
        <taxon>Bacillota</taxon>
        <taxon>Clostridia</taxon>
        <taxon>Eubacteriales</taxon>
        <taxon>Clostridiaceae</taxon>
        <taxon>Clostridium</taxon>
    </lineage>
</organism>
<dbReference type="Proteomes" id="UP000785180">
    <property type="component" value="Unassembled WGS sequence"/>
</dbReference>
<name>A0A9Q4TLT9_CLOBO</name>
<gene>
    <name evidence="1" type="ORF">FDF67_04490</name>
</gene>
<evidence type="ECO:0000313" key="1">
    <source>
        <dbReference type="EMBL" id="NFU59471.1"/>
    </source>
</evidence>